<dbReference type="InterPro" id="IPR003439">
    <property type="entry name" value="ABC_transporter-like_ATP-bd"/>
</dbReference>
<dbReference type="EMBL" id="JACXRZ010000014">
    <property type="protein sequence ID" value="MBD3145563.1"/>
    <property type="molecule type" value="Genomic_DNA"/>
</dbReference>
<evidence type="ECO:0000259" key="7">
    <source>
        <dbReference type="PROSITE" id="PS50893"/>
    </source>
</evidence>
<dbReference type="PANTHER" id="PTHR42711:SF16">
    <property type="entry name" value="ABC TRANSPORTER ATP-BINDING PROTEIN"/>
    <property type="match status" value="1"/>
</dbReference>
<accession>A0ABR8L3P1</accession>
<proteinExistence type="predicted"/>
<comment type="caution">
    <text evidence="8">The sequence shown here is derived from an EMBL/GenBank/DDBJ whole genome shotgun (WGS) entry which is preliminary data.</text>
</comment>
<evidence type="ECO:0000256" key="1">
    <source>
        <dbReference type="ARBA" id="ARBA00004202"/>
    </source>
</evidence>
<evidence type="ECO:0000256" key="6">
    <source>
        <dbReference type="SAM" id="MobiDB-lite"/>
    </source>
</evidence>
<protein>
    <submittedName>
        <fullName evidence="8">ABC transporter ATP-binding protein</fullName>
    </submittedName>
</protein>
<evidence type="ECO:0000313" key="9">
    <source>
        <dbReference type="Proteomes" id="UP000653231"/>
    </source>
</evidence>
<evidence type="ECO:0000256" key="3">
    <source>
        <dbReference type="ARBA" id="ARBA00022741"/>
    </source>
</evidence>
<evidence type="ECO:0000313" key="8">
    <source>
        <dbReference type="EMBL" id="MBD3145563.1"/>
    </source>
</evidence>
<comment type="subcellular location">
    <subcellularLocation>
        <location evidence="1">Cell membrane</location>
        <topology evidence="1">Peripheral membrane protein</topology>
    </subcellularLocation>
</comment>
<feature type="region of interest" description="Disordered" evidence="6">
    <location>
        <begin position="1"/>
        <end position="34"/>
    </location>
</feature>
<dbReference type="SUPFAM" id="SSF52540">
    <property type="entry name" value="P-loop containing nucleoside triphosphate hydrolases"/>
    <property type="match status" value="1"/>
</dbReference>
<keyword evidence="5" id="KW-0046">Antibiotic resistance</keyword>
<sequence length="344" mass="35925">MPSTTDQGGPHPARSGGRSCEGGPVGVPEVDSAFDSTLGGAGDVAPAVEIDGLVKRYGSTTAVDGLTLTCARGAVTAILGPNGAGKTSTIEICEGFRRPDGGTVRVLGLEPADPALKPRLGIMPQTGGVPPAARAGEWLRVVSGFHAHPLDPDALLGVLGLTGHTRTPYRRLSGGQQQRLSLAAAVIGRPELVFLDEPTAGLDPQARHACWDLVAALRTAGVSVVLTTHQMDEAEKLSDHVVIIDHGRVVAEGTPESLTGAERQLRFRARPGLDLEELLAALPPGSAAKESPSGHYIIEGQVGPQLLATVTAWCATEGVTAEDLRIERRTLEDVFLELTGRELR</sequence>
<dbReference type="InterPro" id="IPR050763">
    <property type="entry name" value="ABC_transporter_ATP-binding"/>
</dbReference>
<evidence type="ECO:0000256" key="5">
    <source>
        <dbReference type="ARBA" id="ARBA00023251"/>
    </source>
</evidence>
<dbReference type="Proteomes" id="UP000653231">
    <property type="component" value="Unassembled WGS sequence"/>
</dbReference>
<dbReference type="InterPro" id="IPR017871">
    <property type="entry name" value="ABC_transporter-like_CS"/>
</dbReference>
<dbReference type="GO" id="GO:0005524">
    <property type="term" value="F:ATP binding"/>
    <property type="evidence" value="ECO:0007669"/>
    <property type="project" value="UniProtKB-KW"/>
</dbReference>
<evidence type="ECO:0000256" key="2">
    <source>
        <dbReference type="ARBA" id="ARBA00022448"/>
    </source>
</evidence>
<name>A0ABR8L3P1_9ACTN</name>
<keyword evidence="3" id="KW-0547">Nucleotide-binding</keyword>
<gene>
    <name evidence="8" type="ORF">IEQ31_20545</name>
</gene>
<dbReference type="Pfam" id="PF00005">
    <property type="entry name" value="ABC_tran"/>
    <property type="match status" value="1"/>
</dbReference>
<evidence type="ECO:0000256" key="4">
    <source>
        <dbReference type="ARBA" id="ARBA00022840"/>
    </source>
</evidence>
<keyword evidence="9" id="KW-1185">Reference proteome</keyword>
<dbReference type="PANTHER" id="PTHR42711">
    <property type="entry name" value="ABC TRANSPORTER ATP-BINDING PROTEIN"/>
    <property type="match status" value="1"/>
</dbReference>
<keyword evidence="4 8" id="KW-0067">ATP-binding</keyword>
<dbReference type="PROSITE" id="PS50893">
    <property type="entry name" value="ABC_TRANSPORTER_2"/>
    <property type="match status" value="1"/>
</dbReference>
<feature type="domain" description="ABC transporter" evidence="7">
    <location>
        <begin position="48"/>
        <end position="271"/>
    </location>
</feature>
<dbReference type="SMART" id="SM00382">
    <property type="entry name" value="AAA"/>
    <property type="match status" value="1"/>
</dbReference>
<dbReference type="CDD" id="cd03230">
    <property type="entry name" value="ABC_DR_subfamily_A"/>
    <property type="match status" value="1"/>
</dbReference>
<dbReference type="PROSITE" id="PS00211">
    <property type="entry name" value="ABC_TRANSPORTER_1"/>
    <property type="match status" value="1"/>
</dbReference>
<dbReference type="InterPro" id="IPR027417">
    <property type="entry name" value="P-loop_NTPase"/>
</dbReference>
<reference evidence="8 9" key="1">
    <citation type="submission" date="2020-09" db="EMBL/GenBank/DDBJ databases">
        <title>Actinomycete isolated from the Camponotus japonicus Mayr.</title>
        <authorList>
            <person name="Gong X."/>
        </authorList>
    </citation>
    <scope>NUCLEOTIDE SEQUENCE [LARGE SCALE GENOMIC DNA]</scope>
    <source>
        <strain evidence="8 9">2C-HV3</strain>
    </source>
</reference>
<organism evidence="8 9">
    <name type="scientific">Microbispora bryophytorum subsp. camponoti</name>
    <dbReference type="NCBI Taxonomy" id="1677852"/>
    <lineage>
        <taxon>Bacteria</taxon>
        <taxon>Bacillati</taxon>
        <taxon>Actinomycetota</taxon>
        <taxon>Actinomycetes</taxon>
        <taxon>Streptosporangiales</taxon>
        <taxon>Streptosporangiaceae</taxon>
        <taxon>Microbispora</taxon>
    </lineage>
</organism>
<keyword evidence="2" id="KW-0813">Transport</keyword>
<dbReference type="InterPro" id="IPR003593">
    <property type="entry name" value="AAA+_ATPase"/>
</dbReference>
<dbReference type="Gene3D" id="3.40.50.300">
    <property type="entry name" value="P-loop containing nucleotide triphosphate hydrolases"/>
    <property type="match status" value="1"/>
</dbReference>